<dbReference type="GO" id="GO:0000025">
    <property type="term" value="P:maltose catabolic process"/>
    <property type="evidence" value="ECO:0007669"/>
    <property type="project" value="TreeGrafter"/>
</dbReference>
<dbReference type="SMART" id="SM00642">
    <property type="entry name" value="Aamy"/>
    <property type="match status" value="1"/>
</dbReference>
<dbReference type="PANTHER" id="PTHR10357:SF179">
    <property type="entry name" value="NEUTRAL AND BASIC AMINO ACID TRANSPORT PROTEIN RBAT"/>
    <property type="match status" value="1"/>
</dbReference>
<keyword evidence="4 10" id="KW-0378">Hydrolase</keyword>
<evidence type="ECO:0000313" key="10">
    <source>
        <dbReference type="EMBL" id="KAF2665206.1"/>
    </source>
</evidence>
<dbReference type="InterPro" id="IPR006047">
    <property type="entry name" value="GH13_cat_dom"/>
</dbReference>
<evidence type="ECO:0000256" key="2">
    <source>
        <dbReference type="ARBA" id="ARBA00008061"/>
    </source>
</evidence>
<dbReference type="OrthoDB" id="1740265at2759"/>
<dbReference type="InterPro" id="IPR017853">
    <property type="entry name" value="GH"/>
</dbReference>
<protein>
    <recommendedName>
        <fullName evidence="8">Alpha-glucosidase</fullName>
        <ecNumber evidence="3">3.2.1.20</ecNumber>
    </recommendedName>
    <alternativeName>
        <fullName evidence="7">Maltase</fullName>
    </alternativeName>
</protein>
<dbReference type="EC" id="3.2.1.20" evidence="3"/>
<dbReference type="Pfam" id="PF00128">
    <property type="entry name" value="Alpha-amylase"/>
    <property type="match status" value="1"/>
</dbReference>
<dbReference type="GO" id="GO:0004574">
    <property type="term" value="F:oligo-1,6-glucosidase activity"/>
    <property type="evidence" value="ECO:0007669"/>
    <property type="project" value="TreeGrafter"/>
</dbReference>
<keyword evidence="11" id="KW-1185">Reference proteome</keyword>
<dbReference type="Proteomes" id="UP000799302">
    <property type="component" value="Unassembled WGS sequence"/>
</dbReference>
<sequence>MADLGTKDHPWWKEAVFYQIYPASYKDSNGDGVGDIPGIISKLDYIKGLGVDAIWICPMYDSPQVDMGYDISNYEDVYPPYGTLTDMEALIQGCHERGMKIIGDLVINHTSDQHAWFKESRSSKDNPKRDWYIWRPASYDVNGTRRPPNNWRGNFNGSVWEWDEGTQEYYLHLFCPEQPDLNWENTETRKAIYKSAMEFWLDRGMDGFRVDTVNMYSKDPSYRDAEIIDASSDWQLAAHLYCNGPKMKQYLDEMNVVLEKYGAMTVGETPCTPDMARVLQYVSAREKQLNMAFQFDVVDVGMGKDQKFDTTPHNWTLPQLKEAIGRTQHLLDGTDAWTTAFMENHDQARSISRFGSDKTPELRNKSGKMLSMLLATLSGTLFIYQGQEIGMVNAPKSWTMDDYNDVDSNNYYNYQAKKTNNDPATLKRALEAIQYLARDHGRLPIQWDSTANGGFTTSSKPWQRVHDNYADINVEKETAEPDSVLNFWKNMLRLRKKYPSTFVHGSYQPLNLEDEKLYVYKKVNAADSAVVVLNFTDEYQEFDGYQYGISQQKPLVSNYDGQETKLCPFEGRIYVMN</sequence>
<feature type="domain" description="Glycosyl hydrolase family 13 catalytic" evidence="9">
    <location>
        <begin position="19"/>
        <end position="442"/>
    </location>
</feature>
<dbReference type="GO" id="GO:0004556">
    <property type="term" value="F:alpha-amylase activity"/>
    <property type="evidence" value="ECO:0007669"/>
    <property type="project" value="TreeGrafter"/>
</dbReference>
<evidence type="ECO:0000256" key="4">
    <source>
        <dbReference type="ARBA" id="ARBA00022801"/>
    </source>
</evidence>
<evidence type="ECO:0000256" key="7">
    <source>
        <dbReference type="ARBA" id="ARBA00041343"/>
    </source>
</evidence>
<dbReference type="AlphaFoldDB" id="A0A6A6U0N1"/>
<evidence type="ECO:0000313" key="11">
    <source>
        <dbReference type="Proteomes" id="UP000799302"/>
    </source>
</evidence>
<dbReference type="SUPFAM" id="SSF51445">
    <property type="entry name" value="(Trans)glycosidases"/>
    <property type="match status" value="1"/>
</dbReference>
<evidence type="ECO:0000256" key="5">
    <source>
        <dbReference type="ARBA" id="ARBA00023295"/>
    </source>
</evidence>
<dbReference type="GO" id="GO:0005987">
    <property type="term" value="P:sucrose catabolic process"/>
    <property type="evidence" value="ECO:0007669"/>
    <property type="project" value="TreeGrafter"/>
</dbReference>
<dbReference type="Gene3D" id="3.90.400.10">
    <property type="entry name" value="Oligo-1,6-glucosidase, Domain 2"/>
    <property type="match status" value="1"/>
</dbReference>
<proteinExistence type="inferred from homology"/>
<name>A0A6A6U0N1_9PEZI</name>
<comment type="catalytic activity">
    <reaction evidence="1">
        <text>Hydrolysis of terminal, non-reducing (1-&gt;4)-linked alpha-D-glucose residues with release of alpha-D-glucose.</text>
        <dbReference type="EC" id="3.2.1.20"/>
    </reaction>
</comment>
<dbReference type="FunFam" id="3.90.400.10:FF:000003">
    <property type="entry name" value="Probable alpha-glucosidase (Maltase)"/>
    <property type="match status" value="1"/>
</dbReference>
<evidence type="ECO:0000256" key="8">
    <source>
        <dbReference type="ARBA" id="ARBA00073730"/>
    </source>
</evidence>
<dbReference type="GO" id="GO:0033934">
    <property type="term" value="F:glucan 1,4-alpha-maltotriohydrolase activity"/>
    <property type="evidence" value="ECO:0007669"/>
    <property type="project" value="TreeGrafter"/>
</dbReference>
<gene>
    <name evidence="10" type="ORF">BT63DRAFT_459830</name>
</gene>
<dbReference type="FunFam" id="3.20.20.80:FF:000087">
    <property type="entry name" value="Oligo-1,6-glucosidase IMA1"/>
    <property type="match status" value="1"/>
</dbReference>
<dbReference type="Gene3D" id="3.20.20.80">
    <property type="entry name" value="Glycosidases"/>
    <property type="match status" value="1"/>
</dbReference>
<dbReference type="GO" id="GO:0004558">
    <property type="term" value="F:alpha-1,4-glucosidase activity"/>
    <property type="evidence" value="ECO:0007669"/>
    <property type="project" value="UniProtKB-EC"/>
</dbReference>
<organism evidence="10 11">
    <name type="scientific">Microthyrium microscopicum</name>
    <dbReference type="NCBI Taxonomy" id="703497"/>
    <lineage>
        <taxon>Eukaryota</taxon>
        <taxon>Fungi</taxon>
        <taxon>Dikarya</taxon>
        <taxon>Ascomycota</taxon>
        <taxon>Pezizomycotina</taxon>
        <taxon>Dothideomycetes</taxon>
        <taxon>Dothideomycetes incertae sedis</taxon>
        <taxon>Microthyriales</taxon>
        <taxon>Microthyriaceae</taxon>
        <taxon>Microthyrium</taxon>
    </lineage>
</organism>
<comment type="similarity">
    <text evidence="2">Belongs to the glycosyl hydrolase 13 family.</text>
</comment>
<evidence type="ECO:0000259" key="9">
    <source>
        <dbReference type="SMART" id="SM00642"/>
    </source>
</evidence>
<dbReference type="SUPFAM" id="SSF51011">
    <property type="entry name" value="Glycosyl hydrolase domain"/>
    <property type="match status" value="1"/>
</dbReference>
<dbReference type="EMBL" id="MU004241">
    <property type="protein sequence ID" value="KAF2665206.1"/>
    <property type="molecule type" value="Genomic_DNA"/>
</dbReference>
<evidence type="ECO:0000256" key="1">
    <source>
        <dbReference type="ARBA" id="ARBA00001657"/>
    </source>
</evidence>
<dbReference type="InterPro" id="IPR013780">
    <property type="entry name" value="Glyco_hydro_b"/>
</dbReference>
<dbReference type="Gene3D" id="2.60.40.1180">
    <property type="entry name" value="Golgi alpha-mannosidase II"/>
    <property type="match status" value="1"/>
</dbReference>
<keyword evidence="5" id="KW-0326">Glycosidase</keyword>
<dbReference type="PANTHER" id="PTHR10357">
    <property type="entry name" value="ALPHA-AMYLASE FAMILY MEMBER"/>
    <property type="match status" value="1"/>
</dbReference>
<dbReference type="CDD" id="cd11333">
    <property type="entry name" value="AmyAc_SI_OligoGlu_DGase"/>
    <property type="match status" value="1"/>
</dbReference>
<evidence type="ECO:0000256" key="6">
    <source>
        <dbReference type="ARBA" id="ARBA00026248"/>
    </source>
</evidence>
<evidence type="ECO:0000256" key="3">
    <source>
        <dbReference type="ARBA" id="ARBA00012741"/>
    </source>
</evidence>
<dbReference type="FunFam" id="3.20.20.80:FF:000064">
    <property type="entry name" value="Oligo-1,6-glucosidase"/>
    <property type="match status" value="1"/>
</dbReference>
<keyword evidence="6" id="KW-0462">Maltose metabolism</keyword>
<reference evidence="10" key="1">
    <citation type="journal article" date="2020" name="Stud. Mycol.">
        <title>101 Dothideomycetes genomes: a test case for predicting lifestyles and emergence of pathogens.</title>
        <authorList>
            <person name="Haridas S."/>
            <person name="Albert R."/>
            <person name="Binder M."/>
            <person name="Bloem J."/>
            <person name="Labutti K."/>
            <person name="Salamov A."/>
            <person name="Andreopoulos B."/>
            <person name="Baker S."/>
            <person name="Barry K."/>
            <person name="Bills G."/>
            <person name="Bluhm B."/>
            <person name="Cannon C."/>
            <person name="Castanera R."/>
            <person name="Culley D."/>
            <person name="Daum C."/>
            <person name="Ezra D."/>
            <person name="Gonzalez J."/>
            <person name="Henrissat B."/>
            <person name="Kuo A."/>
            <person name="Liang C."/>
            <person name="Lipzen A."/>
            <person name="Lutzoni F."/>
            <person name="Magnuson J."/>
            <person name="Mondo S."/>
            <person name="Nolan M."/>
            <person name="Ohm R."/>
            <person name="Pangilinan J."/>
            <person name="Park H.-J."/>
            <person name="Ramirez L."/>
            <person name="Alfaro M."/>
            <person name="Sun H."/>
            <person name="Tritt A."/>
            <person name="Yoshinaga Y."/>
            <person name="Zwiers L.-H."/>
            <person name="Turgeon B."/>
            <person name="Goodwin S."/>
            <person name="Spatafora J."/>
            <person name="Crous P."/>
            <person name="Grigoriev I."/>
        </authorList>
    </citation>
    <scope>NUCLEOTIDE SEQUENCE</scope>
    <source>
        <strain evidence="10">CBS 115976</strain>
    </source>
</reference>
<accession>A0A6A6U0N1</accession>
<dbReference type="InterPro" id="IPR045857">
    <property type="entry name" value="O16G_dom_2"/>
</dbReference>
<dbReference type="GO" id="GO:0004575">
    <property type="term" value="F:sucrose alpha-glucosidase activity"/>
    <property type="evidence" value="ECO:0007669"/>
    <property type="project" value="TreeGrafter"/>
</dbReference>